<dbReference type="NCBIfam" id="TIGR02609">
    <property type="entry name" value="doc_partner"/>
    <property type="match status" value="1"/>
</dbReference>
<dbReference type="AlphaFoldDB" id="A0A510Y9A6"/>
<dbReference type="OrthoDB" id="9795766at2"/>
<dbReference type="Proteomes" id="UP000321051">
    <property type="component" value="Unassembled WGS sequence"/>
</dbReference>
<comment type="caution">
    <text evidence="2">The sequence shown here is derived from an EMBL/GenBank/DDBJ whole genome shotgun (WGS) entry which is preliminary data.</text>
</comment>
<feature type="domain" description="SpoVT-AbrB" evidence="1">
    <location>
        <begin position="15"/>
        <end position="55"/>
    </location>
</feature>
<organism evidence="2 3">
    <name type="scientific">Marinococcus halophilus</name>
    <dbReference type="NCBI Taxonomy" id="1371"/>
    <lineage>
        <taxon>Bacteria</taxon>
        <taxon>Bacillati</taxon>
        <taxon>Bacillota</taxon>
        <taxon>Bacilli</taxon>
        <taxon>Bacillales</taxon>
        <taxon>Bacillaceae</taxon>
        <taxon>Marinococcus</taxon>
    </lineage>
</organism>
<evidence type="ECO:0000313" key="3">
    <source>
        <dbReference type="Proteomes" id="UP000321051"/>
    </source>
</evidence>
<dbReference type="Gene3D" id="2.10.260.10">
    <property type="match status" value="1"/>
</dbReference>
<dbReference type="SUPFAM" id="SSF89447">
    <property type="entry name" value="AbrB/MazE/MraZ-like"/>
    <property type="match status" value="1"/>
</dbReference>
<dbReference type="InterPro" id="IPR013432">
    <property type="entry name" value="Doc_partner"/>
</dbReference>
<keyword evidence="3" id="KW-1185">Reference proteome</keyword>
<proteinExistence type="predicted"/>
<accession>A0A510Y9A6</accession>
<protein>
    <recommendedName>
        <fullName evidence="1">SpoVT-AbrB domain-containing protein</fullName>
    </recommendedName>
</protein>
<dbReference type="STRING" id="1371.GCA_900166605_01072"/>
<reference evidence="2 3" key="1">
    <citation type="submission" date="2019-07" db="EMBL/GenBank/DDBJ databases">
        <title>Whole genome shotgun sequence of Marinococcus halophilus NBRC 102359.</title>
        <authorList>
            <person name="Hosoyama A."/>
            <person name="Uohara A."/>
            <person name="Ohji S."/>
            <person name="Ichikawa N."/>
        </authorList>
    </citation>
    <scope>NUCLEOTIDE SEQUENCE [LARGE SCALE GENOMIC DNA]</scope>
    <source>
        <strain evidence="2 3">NBRC 102359</strain>
    </source>
</reference>
<gene>
    <name evidence="2" type="ORF">MHA01_28670</name>
</gene>
<dbReference type="EMBL" id="BJUN01000023">
    <property type="protein sequence ID" value="GEK59962.1"/>
    <property type="molecule type" value="Genomic_DNA"/>
</dbReference>
<dbReference type="InterPro" id="IPR037914">
    <property type="entry name" value="SpoVT-AbrB_sf"/>
</dbReference>
<evidence type="ECO:0000313" key="2">
    <source>
        <dbReference type="EMBL" id="GEK59962.1"/>
    </source>
</evidence>
<name>A0A510Y9A6_MARHA</name>
<dbReference type="RefSeq" id="WP_094908968.1">
    <property type="nucleotide sequence ID" value="NZ_BJUN01000023.1"/>
</dbReference>
<sequence length="88" mass="9936">MAQAEKRYTRRLNQSGNSLSAGIPKAIADQLELAKGDELNVYYNEETGEIIMKKANRSLPEGVRPDVLQAMNRAVDKYDDALRNLKNR</sequence>
<evidence type="ECO:0000259" key="1">
    <source>
        <dbReference type="Pfam" id="PF04014"/>
    </source>
</evidence>
<dbReference type="InterPro" id="IPR007159">
    <property type="entry name" value="SpoVT-AbrB_dom"/>
</dbReference>
<dbReference type="GO" id="GO:0003677">
    <property type="term" value="F:DNA binding"/>
    <property type="evidence" value="ECO:0007669"/>
    <property type="project" value="InterPro"/>
</dbReference>
<dbReference type="Pfam" id="PF04014">
    <property type="entry name" value="MazE_antitoxin"/>
    <property type="match status" value="1"/>
</dbReference>